<reference evidence="2 3" key="1">
    <citation type="submission" date="2019-08" db="EMBL/GenBank/DDBJ databases">
        <title>Arthrobacter sp. nov., isolated from plateau pika and Tibetan wild ass.</title>
        <authorList>
            <person name="Ge Y."/>
        </authorList>
    </citation>
    <scope>NUCLEOTIDE SEQUENCE [LARGE SCALE GENOMIC DNA]</scope>
    <source>
        <strain evidence="2 3">785</strain>
    </source>
</reference>
<keyword evidence="3" id="KW-1185">Reference proteome</keyword>
<feature type="domain" description="Glycosyltransferase 2-like" evidence="1">
    <location>
        <begin position="3"/>
        <end position="125"/>
    </location>
</feature>
<dbReference type="Pfam" id="PF00535">
    <property type="entry name" value="Glycos_transf_2"/>
    <property type="match status" value="1"/>
</dbReference>
<dbReference type="CDD" id="cd00761">
    <property type="entry name" value="Glyco_tranf_GTA_type"/>
    <property type="match status" value="1"/>
</dbReference>
<dbReference type="SUPFAM" id="SSF53448">
    <property type="entry name" value="Nucleotide-diphospho-sugar transferases"/>
    <property type="match status" value="1"/>
</dbReference>
<dbReference type="AlphaFoldDB" id="A0A5N6MX38"/>
<evidence type="ECO:0000313" key="3">
    <source>
        <dbReference type="Proteomes" id="UP000326852"/>
    </source>
</evidence>
<dbReference type="Proteomes" id="UP000326852">
    <property type="component" value="Unassembled WGS sequence"/>
</dbReference>
<dbReference type="GO" id="GO:0016740">
    <property type="term" value="F:transferase activity"/>
    <property type="evidence" value="ECO:0007669"/>
    <property type="project" value="UniProtKB-KW"/>
</dbReference>
<comment type="caution">
    <text evidence="2">The sequence shown here is derived from an EMBL/GenBank/DDBJ whole genome shotgun (WGS) entry which is preliminary data.</text>
</comment>
<dbReference type="EMBL" id="VTFX01000001">
    <property type="protein sequence ID" value="KAD4060708.1"/>
    <property type="molecule type" value="Genomic_DNA"/>
</dbReference>
<proteinExistence type="predicted"/>
<dbReference type="InterPro" id="IPR029044">
    <property type="entry name" value="Nucleotide-diphossugar_trans"/>
</dbReference>
<dbReference type="PANTHER" id="PTHR43685:SF2">
    <property type="entry name" value="GLYCOSYLTRANSFERASE 2-LIKE DOMAIN-CONTAINING PROTEIN"/>
    <property type="match status" value="1"/>
</dbReference>
<accession>A0A5N6MX38</accession>
<sequence>MFPYYGDVELMKQAARSVMGQQHQDWRLVVIDDGYPDPEPARWFAEISDPRVSYQRNDANLGANGNYRKAVDLIEAPIAVIMGADDIMLPNYLTTIVESFDEFPQASAVQPGVQVIDELGRATMPLTDLVKKAATPRGGQRRLLGGEALATSLLHAGWHYFPSIAWNSETLKRIGFRSEFDVVQDLALLLDIAADNGSLVMTPELAFLYRRHSGSDSSVRAFDGRRFDEERRFFEGEAARFERIGWTRAARAARLHVTSRLNAVTLIARSAAGRKFGYIPKLARHVIG</sequence>
<evidence type="ECO:0000259" key="1">
    <source>
        <dbReference type="Pfam" id="PF00535"/>
    </source>
</evidence>
<dbReference type="InterPro" id="IPR001173">
    <property type="entry name" value="Glyco_trans_2-like"/>
</dbReference>
<keyword evidence="2" id="KW-0808">Transferase</keyword>
<protein>
    <submittedName>
        <fullName evidence="2">Glycosyltransferase</fullName>
    </submittedName>
</protein>
<dbReference type="Gene3D" id="3.90.550.10">
    <property type="entry name" value="Spore Coat Polysaccharide Biosynthesis Protein SpsA, Chain A"/>
    <property type="match status" value="1"/>
</dbReference>
<dbReference type="PANTHER" id="PTHR43685">
    <property type="entry name" value="GLYCOSYLTRANSFERASE"/>
    <property type="match status" value="1"/>
</dbReference>
<name>A0A5N6MX38_9MICC</name>
<gene>
    <name evidence="2" type="ORF">GD627_05730</name>
</gene>
<dbReference type="InterPro" id="IPR050834">
    <property type="entry name" value="Glycosyltransf_2"/>
</dbReference>
<organism evidence="2 3">
    <name type="scientific">Arthrobacter yangruifuii</name>
    <dbReference type="NCBI Taxonomy" id="2606616"/>
    <lineage>
        <taxon>Bacteria</taxon>
        <taxon>Bacillati</taxon>
        <taxon>Actinomycetota</taxon>
        <taxon>Actinomycetes</taxon>
        <taxon>Micrococcales</taxon>
        <taxon>Micrococcaceae</taxon>
        <taxon>Arthrobacter</taxon>
    </lineage>
</organism>
<evidence type="ECO:0000313" key="2">
    <source>
        <dbReference type="EMBL" id="KAD4060708.1"/>
    </source>
</evidence>